<feature type="region of interest" description="Disordered" evidence="2">
    <location>
        <begin position="613"/>
        <end position="652"/>
    </location>
</feature>
<feature type="compositionally biased region" description="Polar residues" evidence="2">
    <location>
        <begin position="1347"/>
        <end position="1356"/>
    </location>
</feature>
<name>A0A158QC52_HYMDI</name>
<keyword evidence="1" id="KW-0653">Protein transport</keyword>
<accession>A0A158QC52</accession>
<evidence type="ECO:0000313" key="3">
    <source>
        <dbReference type="EMBL" id="VDL18454.1"/>
    </source>
</evidence>
<gene>
    <name evidence="3" type="ORF">HDID_LOCUS993</name>
</gene>
<keyword evidence="1" id="KW-0268">Exocytosis</keyword>
<proteinExistence type="inferred from homology"/>
<organism evidence="5">
    <name type="scientific">Hymenolepis diminuta</name>
    <name type="common">Rat tapeworm</name>
    <dbReference type="NCBI Taxonomy" id="6216"/>
    <lineage>
        <taxon>Eukaryota</taxon>
        <taxon>Metazoa</taxon>
        <taxon>Spiralia</taxon>
        <taxon>Lophotrochozoa</taxon>
        <taxon>Platyhelminthes</taxon>
        <taxon>Cestoda</taxon>
        <taxon>Eucestoda</taxon>
        <taxon>Cyclophyllidea</taxon>
        <taxon>Hymenolepididae</taxon>
        <taxon>Hymenolepis</taxon>
    </lineage>
</organism>
<dbReference type="GO" id="GO:0015031">
    <property type="term" value="P:protein transport"/>
    <property type="evidence" value="ECO:0007669"/>
    <property type="project" value="UniProtKB-KW"/>
</dbReference>
<evidence type="ECO:0000256" key="2">
    <source>
        <dbReference type="SAM" id="MobiDB-lite"/>
    </source>
</evidence>
<dbReference type="Proteomes" id="UP000274504">
    <property type="component" value="Unassembled WGS sequence"/>
</dbReference>
<reference evidence="3 4" key="2">
    <citation type="submission" date="2018-11" db="EMBL/GenBank/DDBJ databases">
        <authorList>
            <consortium name="Pathogen Informatics"/>
        </authorList>
    </citation>
    <scope>NUCLEOTIDE SEQUENCE [LARGE SCALE GENOMIC DNA]</scope>
</reference>
<protein>
    <recommendedName>
        <fullName evidence="1">Exocyst complex component Sec8</fullName>
    </recommendedName>
</protein>
<reference evidence="5" key="1">
    <citation type="submission" date="2016-04" db="UniProtKB">
        <authorList>
            <consortium name="WormBaseParasite"/>
        </authorList>
    </citation>
    <scope>IDENTIFICATION</scope>
</reference>
<keyword evidence="1" id="KW-0813">Transport</keyword>
<dbReference type="STRING" id="6216.A0A158QC52"/>
<dbReference type="InterPro" id="IPR039682">
    <property type="entry name" value="Sec8/EXOC4"/>
</dbReference>
<feature type="compositionally biased region" description="Low complexity" evidence="2">
    <location>
        <begin position="914"/>
        <end position="924"/>
    </location>
</feature>
<feature type="region of interest" description="Disordered" evidence="2">
    <location>
        <begin position="888"/>
        <end position="924"/>
    </location>
</feature>
<evidence type="ECO:0000313" key="5">
    <source>
        <dbReference type="WBParaSite" id="HDID_0000099201-mRNA-1"/>
    </source>
</evidence>
<dbReference type="PANTHER" id="PTHR14146:SF0">
    <property type="entry name" value="EXOCYST COMPLEX COMPONENT 4"/>
    <property type="match status" value="1"/>
</dbReference>
<dbReference type="GO" id="GO:0006893">
    <property type="term" value="P:Golgi to plasma membrane transport"/>
    <property type="evidence" value="ECO:0007669"/>
    <property type="project" value="TreeGrafter"/>
</dbReference>
<sequence length="1400" mass="156116">MTQSSYLMSFIHGLLEKSQIFPENCKAVQKMKRDIGQCKSLLSFNRDELRRLWLELVEQRRSLELIEVLDRVKSAPEILKNLIAAKAWPEATEYLIKTTEIMTKEVEHVPALDTVKSELAAKKKLLIDEMRTNLFFLVFKQPIALVINDKNSRLTPDIADQLSDFSRPNRCNSSGNEDSIFGDLPLSDWRSLSSDAPEVDSSLFKDPQALGASLLVKRQAISGSGSAKDSRSRQFRGGPYSSADRSSEFMITDKKQWANSIVALTHCLHRLQKLSQARPFYSNQFFNKLSGLVVQEVFYTRRMKAQNVAANSTDPSGVGAAFSKSSRNTNEIFSPGRGLIAEVHNSITLPAIAEVERTLAAQGETSPASTLADPTCLVELLQLLFPAFCMHFNAFMLVLNTTKKIRENNANVTFQFLDALSEEHIWGYIQMEVQSILSAHLSSQKGLNTEDFFPSSVAAAANFNARKLDLNTLMGKKRGAITNFLSNVTGDSNVDANGSSSSGIGNEESALAKNGESFFSFSKTAHSLSLNSYLRENRINMPFGMPTVDSVAVDGGNSGDGMQMELMASYPTVCRPCADNVKAIYSLVLTFARRIELQPVSAQNALQRAFNGESNMTDAEADVQVSSTTLTTPSGRRQPPPVPGRKGHRNSFTSASVTQGLRIALFAMGAPKMLPQKPLINHSFSSEDTKPQSFELPAHRQCRMLRYERRHLSSFLNSLTRSLKSLLSSRLLRLQIQCQLRVFLINFIERLYLPNAEIQLRQPIISALSNQDALTMIVPQQTQRELGLQRPILMVAYLTNQALGETKGMATALPDYMVKCAQIGLSILETFISWASSVYKNISVSVGSRAAIPSAEWARDKDLSRFWTNFPVWQRMMAADAFATANTSHTVGNPHDPQLGNGISSRKLTGDRQSTSSTNSTTTSSSNLSAAAAIVLGLSNLGLNGRSDPTFTGAFSLQAIPFANSALGRGDDIDGASGGSHERSISKHSDVLLHERETTRLAGKEMDNLLHIIRDEIGSRTDFCLPTAGMLTIKSMGRLRESVHWLERCVQNWLSWLEGSMSYGFDITPFAVVGEELTALADATLLSVYLDVRVQAYNLFANLPRTANFWCPVDEVDVDPEIINCLLYWDQLQEVLVHSYCPHEIRFIFDGLGDFISQIFLRIIPRITRMNVNGNRKMCRNIYKLQQALALLTENHESDLIRVKQLYELFYLTPEAVVNKVIEQGVAFEVGVYQNLLRLYQRSHPSYDHSRTDDSITKLSQIIRPNCCSEVCPGCYRTLSHSDRMYRLKSVKRNRNKMETDQVRETFTCRYCKVRVSARTTIPKTPLQGFQTPKAKKTPASPAEIFNLSTNSTPSHGSKKSRKKKRKRELMKEVCVQQASAMKQKKQGGRSSLNDFLDLI</sequence>
<feature type="compositionally biased region" description="Polar residues" evidence="2">
    <location>
        <begin position="901"/>
        <end position="913"/>
    </location>
</feature>
<feature type="region of interest" description="Disordered" evidence="2">
    <location>
        <begin position="224"/>
        <end position="247"/>
    </location>
</feature>
<comment type="similarity">
    <text evidence="1">Belongs to the SEC8 family.</text>
</comment>
<evidence type="ECO:0000313" key="4">
    <source>
        <dbReference type="Proteomes" id="UP000274504"/>
    </source>
</evidence>
<dbReference type="PANTHER" id="PTHR14146">
    <property type="entry name" value="EXOCYST COMPLEX COMPONENT 4"/>
    <property type="match status" value="1"/>
</dbReference>
<feature type="compositionally biased region" description="Basic residues" evidence="2">
    <location>
        <begin position="1357"/>
        <end position="1369"/>
    </location>
</feature>
<evidence type="ECO:0000256" key="1">
    <source>
        <dbReference type="RuleBase" id="RU367079"/>
    </source>
</evidence>
<feature type="region of interest" description="Disordered" evidence="2">
    <location>
        <begin position="1324"/>
        <end position="1400"/>
    </location>
</feature>
<dbReference type="EMBL" id="UYSG01000157">
    <property type="protein sequence ID" value="VDL18454.1"/>
    <property type="molecule type" value="Genomic_DNA"/>
</dbReference>
<dbReference type="OrthoDB" id="272977at2759"/>
<feature type="compositionally biased region" description="Polar residues" evidence="2">
    <location>
        <begin position="624"/>
        <end position="635"/>
    </location>
</feature>
<dbReference type="GO" id="GO:0000145">
    <property type="term" value="C:exocyst"/>
    <property type="evidence" value="ECO:0007669"/>
    <property type="project" value="UniProtKB-UniRule"/>
</dbReference>
<dbReference type="GO" id="GO:0090522">
    <property type="term" value="P:vesicle tethering involved in exocytosis"/>
    <property type="evidence" value="ECO:0007669"/>
    <property type="project" value="UniProtKB-UniRule"/>
</dbReference>
<dbReference type="GO" id="GO:0006612">
    <property type="term" value="P:protein targeting to membrane"/>
    <property type="evidence" value="ECO:0007669"/>
    <property type="project" value="UniProtKB-UniRule"/>
</dbReference>
<dbReference type="WBParaSite" id="HDID_0000099201-mRNA-1">
    <property type="protein sequence ID" value="HDID_0000099201-mRNA-1"/>
    <property type="gene ID" value="HDID_0000099201"/>
</dbReference>
<comment type="function">
    <text evidence="1">Component of the exocyst complex involved in the docking of exocytic vesicles with fusion sites on the plasma membrane.</text>
</comment>